<protein>
    <submittedName>
        <fullName evidence="1">Uncharacterized protein</fullName>
    </submittedName>
</protein>
<evidence type="ECO:0000313" key="2">
    <source>
        <dbReference type="Proteomes" id="UP000260758"/>
    </source>
</evidence>
<sequence length="68" mass="8148">MNDVLEQRLAAKKRDLENQQEYFRIDMKNIEQSNYEDNAINALLYMKKLKTEIAELELVMQLKNTNEL</sequence>
<gene>
    <name evidence="1" type="ORF">DXB99_02995</name>
</gene>
<name>A0A3E4YLL1_9FIRM</name>
<dbReference type="EMBL" id="QSTP01000001">
    <property type="protein sequence ID" value="RGM75628.1"/>
    <property type="molecule type" value="Genomic_DNA"/>
</dbReference>
<comment type="caution">
    <text evidence="1">The sequence shown here is derived from an EMBL/GenBank/DDBJ whole genome shotgun (WGS) entry which is preliminary data.</text>
</comment>
<evidence type="ECO:0000313" key="1">
    <source>
        <dbReference type="EMBL" id="RGM75628.1"/>
    </source>
</evidence>
<proteinExistence type="predicted"/>
<organism evidence="1 2">
    <name type="scientific">Agathobacter rectalis</name>
    <dbReference type="NCBI Taxonomy" id="39491"/>
    <lineage>
        <taxon>Bacteria</taxon>
        <taxon>Bacillati</taxon>
        <taxon>Bacillota</taxon>
        <taxon>Clostridia</taxon>
        <taxon>Lachnospirales</taxon>
        <taxon>Lachnospiraceae</taxon>
        <taxon>Agathobacter</taxon>
    </lineage>
</organism>
<dbReference type="AlphaFoldDB" id="A0A3E4YLL1"/>
<reference evidence="1 2" key="1">
    <citation type="submission" date="2018-08" db="EMBL/GenBank/DDBJ databases">
        <title>A genome reference for cultivated species of the human gut microbiota.</title>
        <authorList>
            <person name="Zou Y."/>
            <person name="Xue W."/>
            <person name="Luo G."/>
        </authorList>
    </citation>
    <scope>NUCLEOTIDE SEQUENCE [LARGE SCALE GENOMIC DNA]</scope>
    <source>
        <strain evidence="1 2">OM07-13</strain>
    </source>
</reference>
<accession>A0A3E4YLL1</accession>
<dbReference type="Proteomes" id="UP000260758">
    <property type="component" value="Unassembled WGS sequence"/>
</dbReference>